<keyword evidence="1" id="KW-1133">Transmembrane helix</keyword>
<keyword evidence="1" id="KW-0812">Transmembrane</keyword>
<evidence type="ECO:0000313" key="3">
    <source>
        <dbReference type="Proteomes" id="UP000284120"/>
    </source>
</evidence>
<dbReference type="OrthoDB" id="710029at2"/>
<dbReference type="AlphaFoldDB" id="A0A3S3SXF4"/>
<feature type="transmembrane region" description="Helical" evidence="1">
    <location>
        <begin position="7"/>
        <end position="28"/>
    </location>
</feature>
<reference evidence="2 3" key="1">
    <citation type="submission" date="2018-06" db="EMBL/GenBank/DDBJ databases">
        <title>Pedobacter endophyticus sp. nov., an endophytic bacterium isolated from a leaf of Triticum aestivum.</title>
        <authorList>
            <person name="Zhang L."/>
        </authorList>
    </citation>
    <scope>NUCLEOTIDE SEQUENCE [LARGE SCALE GENOMIC DNA]</scope>
    <source>
        <strain evidence="2 3">CM134L-2</strain>
    </source>
</reference>
<feature type="transmembrane region" description="Helical" evidence="1">
    <location>
        <begin position="48"/>
        <end position="70"/>
    </location>
</feature>
<comment type="caution">
    <text evidence="2">The sequence shown here is derived from an EMBL/GenBank/DDBJ whole genome shotgun (WGS) entry which is preliminary data.</text>
</comment>
<dbReference type="Proteomes" id="UP000284120">
    <property type="component" value="Unassembled WGS sequence"/>
</dbReference>
<dbReference type="EMBL" id="SAYW01000001">
    <property type="protein sequence ID" value="RWU10829.1"/>
    <property type="molecule type" value="Genomic_DNA"/>
</dbReference>
<keyword evidence="3" id="KW-1185">Reference proteome</keyword>
<accession>A0A3S3SXF4</accession>
<proteinExistence type="predicted"/>
<name>A0A3S3SXF4_9SPHI</name>
<evidence type="ECO:0000313" key="2">
    <source>
        <dbReference type="EMBL" id="RWU10829.1"/>
    </source>
</evidence>
<organism evidence="2 3">
    <name type="scientific">Pedobacter chitinilyticus</name>
    <dbReference type="NCBI Taxonomy" id="2233776"/>
    <lineage>
        <taxon>Bacteria</taxon>
        <taxon>Pseudomonadati</taxon>
        <taxon>Bacteroidota</taxon>
        <taxon>Sphingobacteriia</taxon>
        <taxon>Sphingobacteriales</taxon>
        <taxon>Sphingobacteriaceae</taxon>
        <taxon>Pedobacter</taxon>
    </lineage>
</organism>
<feature type="transmembrane region" description="Helical" evidence="1">
    <location>
        <begin position="113"/>
        <end position="136"/>
    </location>
</feature>
<feature type="transmembrane region" description="Helical" evidence="1">
    <location>
        <begin position="82"/>
        <end position="101"/>
    </location>
</feature>
<keyword evidence="1" id="KW-0472">Membrane</keyword>
<evidence type="ECO:0000256" key="1">
    <source>
        <dbReference type="SAM" id="Phobius"/>
    </source>
</evidence>
<dbReference type="RefSeq" id="WP_128353308.1">
    <property type="nucleotide sequence ID" value="NZ_QMHN01000001.1"/>
</dbReference>
<protein>
    <submittedName>
        <fullName evidence="2">Uncharacterized protein</fullName>
    </submittedName>
</protein>
<gene>
    <name evidence="2" type="ORF">DPV69_05725</name>
</gene>
<sequence>MIKKRIFRYWFVNILMTLALFIAYRIVIAESEPAGSTWIEKFLFMLDVILNLGFSLFYLLVMIVASLAIFFNQIAKIRNNGYLSSLTFLAVPLVGVLILAVKVSIDVYTHSPNILSTVLTFSILYLLGNTITFLSFRKSMKKLQEATPQP</sequence>